<keyword evidence="11" id="KW-0812">Transmembrane</keyword>
<feature type="repeat" description="WD" evidence="9">
    <location>
        <begin position="204"/>
        <end position="245"/>
    </location>
</feature>
<organism evidence="12 13">
    <name type="scientific">Capsaspora owczarzaki (strain ATCC 30864)</name>
    <dbReference type="NCBI Taxonomy" id="595528"/>
    <lineage>
        <taxon>Eukaryota</taxon>
        <taxon>Filasterea</taxon>
        <taxon>Capsaspora</taxon>
    </lineage>
</organism>
<evidence type="ECO:0000313" key="12">
    <source>
        <dbReference type="EMBL" id="KJE95480.1"/>
    </source>
</evidence>
<keyword evidence="5" id="KW-0677">Repeat</keyword>
<dbReference type="GO" id="GO:0006364">
    <property type="term" value="P:rRNA processing"/>
    <property type="evidence" value="ECO:0007669"/>
    <property type="project" value="UniProtKB-KW"/>
</dbReference>
<feature type="compositionally biased region" description="Low complexity" evidence="10">
    <location>
        <begin position="173"/>
        <end position="182"/>
    </location>
</feature>
<gene>
    <name evidence="12" type="ORF">CAOG_005929</name>
</gene>
<feature type="repeat" description="WD" evidence="9">
    <location>
        <begin position="341"/>
        <end position="375"/>
    </location>
</feature>
<dbReference type="EMBL" id="KE346369">
    <property type="protein sequence ID" value="KJE95480.1"/>
    <property type="molecule type" value="Genomic_DNA"/>
</dbReference>
<dbReference type="FunFam" id="2.130.10.10:FF:000121">
    <property type="entry name" value="U3 small nucleolar RNA-associated protein 18 homolog"/>
    <property type="match status" value="1"/>
</dbReference>
<feature type="region of interest" description="Disordered" evidence="10">
    <location>
        <begin position="44"/>
        <end position="70"/>
    </location>
</feature>
<dbReference type="InterPro" id="IPR045161">
    <property type="entry name" value="Utp18"/>
</dbReference>
<evidence type="ECO:0000256" key="6">
    <source>
        <dbReference type="ARBA" id="ARBA00023242"/>
    </source>
</evidence>
<dbReference type="PANTHER" id="PTHR18359">
    <property type="entry name" value="WD-REPEAT PROTEIN-RELATED"/>
    <property type="match status" value="1"/>
</dbReference>
<proteinExistence type="inferred from homology"/>
<name>A0A0D2WT18_CAPO3</name>
<protein>
    <recommendedName>
        <fullName evidence="8">U3 small nucleolar RNA-associated protein 18 homolog</fullName>
    </recommendedName>
</protein>
<dbReference type="InterPro" id="IPR001680">
    <property type="entry name" value="WD40_rpt"/>
</dbReference>
<evidence type="ECO:0000256" key="5">
    <source>
        <dbReference type="ARBA" id="ARBA00022737"/>
    </source>
</evidence>
<dbReference type="OrthoDB" id="1935146at2759"/>
<evidence type="ECO:0000256" key="8">
    <source>
        <dbReference type="ARBA" id="ARBA00074442"/>
    </source>
</evidence>
<dbReference type="InterPro" id="IPR015943">
    <property type="entry name" value="WD40/YVTN_repeat-like_dom_sf"/>
</dbReference>
<keyword evidence="6" id="KW-0539">Nucleus</keyword>
<dbReference type="PROSITE" id="PS50082">
    <property type="entry name" value="WD_REPEATS_2"/>
    <property type="match status" value="2"/>
</dbReference>
<evidence type="ECO:0000256" key="11">
    <source>
        <dbReference type="SAM" id="Phobius"/>
    </source>
</evidence>
<evidence type="ECO:0000256" key="9">
    <source>
        <dbReference type="PROSITE-ProRule" id="PRU00221"/>
    </source>
</evidence>
<dbReference type="SMART" id="SM00320">
    <property type="entry name" value="WD40"/>
    <property type="match status" value="6"/>
</dbReference>
<feature type="transmembrane region" description="Helical" evidence="11">
    <location>
        <begin position="12"/>
        <end position="32"/>
    </location>
</feature>
<dbReference type="GO" id="GO:0034388">
    <property type="term" value="C:Pwp2p-containing subcomplex of 90S preribosome"/>
    <property type="evidence" value="ECO:0007669"/>
    <property type="project" value="TreeGrafter"/>
</dbReference>
<evidence type="ECO:0000256" key="7">
    <source>
        <dbReference type="ARBA" id="ARBA00025767"/>
    </source>
</evidence>
<feature type="compositionally biased region" description="Acidic residues" evidence="10">
    <location>
        <begin position="150"/>
        <end position="167"/>
    </location>
</feature>
<evidence type="ECO:0000313" key="13">
    <source>
        <dbReference type="Proteomes" id="UP000008743"/>
    </source>
</evidence>
<dbReference type="InterPro" id="IPR036322">
    <property type="entry name" value="WD40_repeat_dom_sf"/>
</dbReference>
<keyword evidence="11" id="KW-1133">Transmembrane helix</keyword>
<evidence type="ECO:0000256" key="3">
    <source>
        <dbReference type="ARBA" id="ARBA00022553"/>
    </source>
</evidence>
<evidence type="ECO:0000256" key="4">
    <source>
        <dbReference type="ARBA" id="ARBA00022574"/>
    </source>
</evidence>
<keyword evidence="13" id="KW-1185">Reference proteome</keyword>
<dbReference type="Pfam" id="PF00400">
    <property type="entry name" value="WD40"/>
    <property type="match status" value="4"/>
</dbReference>
<keyword evidence="3" id="KW-0597">Phosphoprotein</keyword>
<evidence type="ECO:0000256" key="2">
    <source>
        <dbReference type="ARBA" id="ARBA00022552"/>
    </source>
</evidence>
<keyword evidence="4 9" id="KW-0853">WD repeat</keyword>
<dbReference type="AlphaFoldDB" id="A0A0D2WT18"/>
<sequence>MNPDIYDGTARTIGFWSWKLTTFFFFVCFFFLSGNLCFVQDEDEEPAPAKPNGKSKNRKGKKAADPAWEDKDDANISVSVVDKARLKKLRQAEDEQAISGAEYARRLKGQFEKVHQAPQWVEKATSAARRPKKNAANGESSDGGAAAASDNEEDEDEEDEEEEEVDEHDSIFQTTQGLTASSSSTGLLPVRLIEAVRVRDANSAEVSASAIQAVAFHPSGAVLMTAGLDKTLRLYQVDGTDNAKIQSIHIPNFPIHEAAMSVDGSQIFATSRRTWFYTFNISEGAIHRVPGIRGREEKSLESFVVSPDGKHLVFLGKDGYIILVSTVSKQWVADFKMNGTVRAVAFTRSGNQLLSFGGDGHVYVWDVASRQCTHRFVDEGCVHGTAIAVSPNNKYIACGSDTGIINVYDTTVALASENPKPLRTIDNLTTSISGLVFNHDAQLLAAWSAEKKNAMRLIHFPSATTFANWPSEKAPLSYVHSVAFSPHSAYFAVGNDKGKVVLYRLKHYPTY</sequence>
<dbReference type="PANTHER" id="PTHR18359:SF0">
    <property type="entry name" value="U3 SMALL NUCLEOLAR RNA-ASSOCIATED PROTEIN 18 HOMOLOG"/>
    <property type="match status" value="1"/>
</dbReference>
<feature type="compositionally biased region" description="Low complexity" evidence="10">
    <location>
        <begin position="134"/>
        <end position="149"/>
    </location>
</feature>
<accession>A0A0D2WT18</accession>
<keyword evidence="11" id="KW-0472">Membrane</keyword>
<dbReference type="SUPFAM" id="SSF50978">
    <property type="entry name" value="WD40 repeat-like"/>
    <property type="match status" value="1"/>
</dbReference>
<dbReference type="Gene3D" id="2.130.10.10">
    <property type="entry name" value="YVTN repeat-like/Quinoprotein amine dehydrogenase"/>
    <property type="match status" value="1"/>
</dbReference>
<evidence type="ECO:0000256" key="10">
    <source>
        <dbReference type="SAM" id="MobiDB-lite"/>
    </source>
</evidence>
<feature type="region of interest" description="Disordered" evidence="10">
    <location>
        <begin position="118"/>
        <end position="182"/>
    </location>
</feature>
<comment type="similarity">
    <text evidence="7">Belongs to the WD repeat UTP18 family.</text>
</comment>
<reference evidence="13" key="1">
    <citation type="submission" date="2011-02" db="EMBL/GenBank/DDBJ databases">
        <title>The Genome Sequence of Capsaspora owczarzaki ATCC 30864.</title>
        <authorList>
            <person name="Russ C."/>
            <person name="Cuomo C."/>
            <person name="Burger G."/>
            <person name="Gray M.W."/>
            <person name="Holland P.W.H."/>
            <person name="King N."/>
            <person name="Lang F.B.F."/>
            <person name="Roger A.J."/>
            <person name="Ruiz-Trillo I."/>
            <person name="Young S.K."/>
            <person name="Zeng Q."/>
            <person name="Gargeya S."/>
            <person name="Alvarado L."/>
            <person name="Berlin A."/>
            <person name="Chapman S.B."/>
            <person name="Chen Z."/>
            <person name="Freedman E."/>
            <person name="Gellesch M."/>
            <person name="Goldberg J."/>
            <person name="Griggs A."/>
            <person name="Gujja S."/>
            <person name="Heilman E."/>
            <person name="Heiman D."/>
            <person name="Howarth C."/>
            <person name="Mehta T."/>
            <person name="Neiman D."/>
            <person name="Pearson M."/>
            <person name="Roberts A."/>
            <person name="Saif S."/>
            <person name="Shea T."/>
            <person name="Shenoy N."/>
            <person name="Sisk P."/>
            <person name="Stolte C."/>
            <person name="Sykes S."/>
            <person name="White J."/>
            <person name="Yandava C."/>
            <person name="Haas B."/>
            <person name="Nusbaum C."/>
            <person name="Birren B."/>
        </authorList>
    </citation>
    <scope>NUCLEOTIDE SEQUENCE</scope>
    <source>
        <strain evidence="13">ATCC 30864</strain>
    </source>
</reference>
<keyword evidence="2" id="KW-0698">rRNA processing</keyword>
<dbReference type="GO" id="GO:0032040">
    <property type="term" value="C:small-subunit processome"/>
    <property type="evidence" value="ECO:0007669"/>
    <property type="project" value="TreeGrafter"/>
</dbReference>
<evidence type="ECO:0000256" key="1">
    <source>
        <dbReference type="ARBA" id="ARBA00004604"/>
    </source>
</evidence>
<comment type="subcellular location">
    <subcellularLocation>
        <location evidence="1">Nucleus</location>
        <location evidence="1">Nucleolus</location>
    </subcellularLocation>
</comment>
<dbReference type="Proteomes" id="UP000008743">
    <property type="component" value="Unassembled WGS sequence"/>
</dbReference>